<dbReference type="EMBL" id="JAHFYH010000002">
    <property type="protein sequence ID" value="KAH0235980.1"/>
    <property type="molecule type" value="Genomic_DNA"/>
</dbReference>
<keyword evidence="1" id="KW-0812">Transmembrane</keyword>
<dbReference type="Proteomes" id="UP000767238">
    <property type="component" value="Unassembled WGS sequence"/>
</dbReference>
<gene>
    <name evidence="2" type="ORF">KCV03_g490</name>
</gene>
<proteinExistence type="predicted"/>
<feature type="non-terminal residue" evidence="2">
    <location>
        <position position="262"/>
    </location>
</feature>
<reference evidence="2" key="2">
    <citation type="submission" date="2021-08" db="EMBL/GenBank/DDBJ databases">
        <authorList>
            <person name="Gostincar C."/>
            <person name="Sun X."/>
            <person name="Song Z."/>
            <person name="Gunde-Cimerman N."/>
        </authorList>
    </citation>
    <scope>NUCLEOTIDE SEQUENCE</scope>
    <source>
        <strain evidence="2">EXF-8016</strain>
    </source>
</reference>
<feature type="transmembrane region" description="Helical" evidence="1">
    <location>
        <begin position="213"/>
        <end position="235"/>
    </location>
</feature>
<organism evidence="2 3">
    <name type="scientific">Aureobasidium melanogenum</name>
    <name type="common">Aureobasidium pullulans var. melanogenum</name>
    <dbReference type="NCBI Taxonomy" id="46634"/>
    <lineage>
        <taxon>Eukaryota</taxon>
        <taxon>Fungi</taxon>
        <taxon>Dikarya</taxon>
        <taxon>Ascomycota</taxon>
        <taxon>Pezizomycotina</taxon>
        <taxon>Dothideomycetes</taxon>
        <taxon>Dothideomycetidae</taxon>
        <taxon>Dothideales</taxon>
        <taxon>Saccotheciaceae</taxon>
        <taxon>Aureobasidium</taxon>
    </lineage>
</organism>
<feature type="transmembrane region" description="Helical" evidence="1">
    <location>
        <begin position="21"/>
        <end position="37"/>
    </location>
</feature>
<evidence type="ECO:0000256" key="1">
    <source>
        <dbReference type="SAM" id="Phobius"/>
    </source>
</evidence>
<name>A0A9P8KC26_AURME</name>
<keyword evidence="1" id="KW-1133">Transmembrane helix</keyword>
<dbReference type="OrthoDB" id="3881401at2759"/>
<evidence type="ECO:0000313" key="3">
    <source>
        <dbReference type="Proteomes" id="UP000767238"/>
    </source>
</evidence>
<accession>A0A9P8KC26</accession>
<protein>
    <submittedName>
        <fullName evidence="2">Uncharacterized protein</fullName>
    </submittedName>
</protein>
<keyword evidence="1" id="KW-0472">Membrane</keyword>
<feature type="transmembrane region" description="Helical" evidence="1">
    <location>
        <begin position="49"/>
        <end position="74"/>
    </location>
</feature>
<dbReference type="AlphaFoldDB" id="A0A9P8KC26"/>
<comment type="caution">
    <text evidence="2">The sequence shown here is derived from an EMBL/GenBank/DDBJ whole genome shotgun (WGS) entry which is preliminary data.</text>
</comment>
<reference evidence="2" key="1">
    <citation type="journal article" date="2021" name="J Fungi (Basel)">
        <title>Virulence traits and population genomics of the black yeast Aureobasidium melanogenum.</title>
        <authorList>
            <person name="Cernosa A."/>
            <person name="Sun X."/>
            <person name="Gostincar C."/>
            <person name="Fang C."/>
            <person name="Gunde-Cimerman N."/>
            <person name="Song Z."/>
        </authorList>
    </citation>
    <scope>NUCLEOTIDE SEQUENCE</scope>
    <source>
        <strain evidence="2">EXF-8016</strain>
    </source>
</reference>
<sequence>MSEIPQQNRLAASEITNSPQLILLYTLCAAFVFLPRLNTHLNTPVTASLVSHLLTTVGFLGTLVFLGIDSLYIVSKMLLILLEWLLLQPSPGTRVAEYFGTQWRLYRLQEGRFWTKLSFSAISGIWLTWKLFFNSSRAEAKGWEAAKRNIAAKREAQEVTAAEQGGVARYSDYGPAWVWATCAFAYATAVFDSKEWVESMFRGGIKVERTTEWDWACLWAPMLIAALVGLARWAWTFATKVRGTDVRDSAKKDLGAMNQVPM</sequence>
<evidence type="ECO:0000313" key="2">
    <source>
        <dbReference type="EMBL" id="KAH0235980.1"/>
    </source>
</evidence>